<keyword evidence="6" id="KW-0269">Exonuclease</keyword>
<evidence type="ECO:0000256" key="5">
    <source>
        <dbReference type="ARBA" id="ARBA00022806"/>
    </source>
</evidence>
<dbReference type="GO" id="GO:0004527">
    <property type="term" value="F:exonuclease activity"/>
    <property type="evidence" value="ECO:0007669"/>
    <property type="project" value="UniProtKB-KW"/>
</dbReference>
<keyword evidence="2" id="KW-0547">Nucleotide-binding</keyword>
<evidence type="ECO:0000259" key="11">
    <source>
        <dbReference type="Pfam" id="PF12705"/>
    </source>
</evidence>
<dbReference type="AlphaFoldDB" id="A0A0K1QCW4"/>
<keyword evidence="5" id="KW-0347">Helicase</keyword>
<dbReference type="PANTHER" id="PTHR30591">
    <property type="entry name" value="RECBCD ENZYME SUBUNIT RECC"/>
    <property type="match status" value="1"/>
</dbReference>
<evidence type="ECO:0000256" key="2">
    <source>
        <dbReference type="ARBA" id="ARBA00022741"/>
    </source>
</evidence>
<evidence type="ECO:0000256" key="3">
    <source>
        <dbReference type="ARBA" id="ARBA00022763"/>
    </source>
</evidence>
<evidence type="ECO:0000256" key="1">
    <source>
        <dbReference type="ARBA" id="ARBA00022722"/>
    </source>
</evidence>
<dbReference type="SUPFAM" id="SSF52540">
    <property type="entry name" value="P-loop containing nucleoside triphosphate hydrolases"/>
    <property type="match status" value="1"/>
</dbReference>
<keyword evidence="7" id="KW-0067">ATP-binding</keyword>
<dbReference type="GO" id="GO:0004386">
    <property type="term" value="F:helicase activity"/>
    <property type="evidence" value="ECO:0007669"/>
    <property type="project" value="UniProtKB-KW"/>
</dbReference>
<dbReference type="GO" id="GO:0006310">
    <property type="term" value="P:DNA recombination"/>
    <property type="evidence" value="ECO:0007669"/>
    <property type="project" value="TreeGrafter"/>
</dbReference>
<dbReference type="STRING" id="1391654.AKJ09_10165"/>
<evidence type="ECO:0000313" key="12">
    <source>
        <dbReference type="EMBL" id="AKV03502.1"/>
    </source>
</evidence>
<dbReference type="EMBL" id="CP012333">
    <property type="protein sequence ID" value="AKV03502.1"/>
    <property type="molecule type" value="Genomic_DNA"/>
</dbReference>
<feature type="domain" description="PD-(D/E)XK endonuclease-like" evidence="11">
    <location>
        <begin position="797"/>
        <end position="1074"/>
    </location>
</feature>
<dbReference type="InterPro" id="IPR027417">
    <property type="entry name" value="P-loop_NTPase"/>
</dbReference>
<dbReference type="InterPro" id="IPR038726">
    <property type="entry name" value="PDDEXK_AddAB-type"/>
</dbReference>
<dbReference type="OrthoDB" id="442932at2"/>
<keyword evidence="4" id="KW-0378">Hydrolase</keyword>
<feature type="region of interest" description="Disordered" evidence="10">
    <location>
        <begin position="366"/>
        <end position="386"/>
    </location>
</feature>
<dbReference type="InterPro" id="IPR011604">
    <property type="entry name" value="PDDEXK-like_dom_sf"/>
</dbReference>
<evidence type="ECO:0000256" key="4">
    <source>
        <dbReference type="ARBA" id="ARBA00022801"/>
    </source>
</evidence>
<dbReference type="Gene3D" id="3.40.50.300">
    <property type="entry name" value="P-loop containing nucleotide triphosphate hydrolases"/>
    <property type="match status" value="2"/>
</dbReference>
<accession>A0A0K1QCW4</accession>
<keyword evidence="9" id="KW-0234">DNA repair</keyword>
<evidence type="ECO:0000313" key="13">
    <source>
        <dbReference type="Proteomes" id="UP000064967"/>
    </source>
</evidence>
<evidence type="ECO:0000256" key="9">
    <source>
        <dbReference type="ARBA" id="ARBA00023204"/>
    </source>
</evidence>
<dbReference type="GO" id="GO:0005524">
    <property type="term" value="F:ATP binding"/>
    <property type="evidence" value="ECO:0007669"/>
    <property type="project" value="UniProtKB-KW"/>
</dbReference>
<reference evidence="12 13" key="1">
    <citation type="submission" date="2015-08" db="EMBL/GenBank/DDBJ databases">
        <authorList>
            <person name="Babu N.S."/>
            <person name="Beckwith C.J."/>
            <person name="Beseler K.G."/>
            <person name="Brison A."/>
            <person name="Carone J.V."/>
            <person name="Caskin T.P."/>
            <person name="Diamond M."/>
            <person name="Durham M.E."/>
            <person name="Foxe J.M."/>
            <person name="Go M."/>
            <person name="Henderson B.A."/>
            <person name="Jones I.B."/>
            <person name="McGettigan J.A."/>
            <person name="Micheletti S.J."/>
            <person name="Nasrallah M.E."/>
            <person name="Ortiz D."/>
            <person name="Piller C.R."/>
            <person name="Privatt S.R."/>
            <person name="Schneider S.L."/>
            <person name="Sharp S."/>
            <person name="Smith T.C."/>
            <person name="Stanton J.D."/>
            <person name="Ullery H.E."/>
            <person name="Wilson R.J."/>
            <person name="Serrano M.G."/>
            <person name="Buck G."/>
            <person name="Lee V."/>
            <person name="Wang Y."/>
            <person name="Carvalho R."/>
            <person name="Voegtly L."/>
            <person name="Shi R."/>
            <person name="Duckworth R."/>
            <person name="Johnson A."/>
            <person name="Loviza R."/>
            <person name="Walstead R."/>
            <person name="Shah Z."/>
            <person name="Kiflezghi M."/>
            <person name="Wade K."/>
            <person name="Ball S.L."/>
            <person name="Bradley K.W."/>
            <person name="Asai D.J."/>
            <person name="Bowman C.A."/>
            <person name="Russell D.A."/>
            <person name="Pope W.H."/>
            <person name="Jacobs-Sera D."/>
            <person name="Hendrix R.W."/>
            <person name="Hatfull G.F."/>
        </authorList>
    </citation>
    <scope>NUCLEOTIDE SEQUENCE [LARGE SCALE GENOMIC DNA]</scope>
    <source>
        <strain evidence="12 13">DSM 27648</strain>
    </source>
</reference>
<dbReference type="Gene3D" id="1.10.486.10">
    <property type="entry name" value="PCRA, domain 4"/>
    <property type="match status" value="1"/>
</dbReference>
<protein>
    <submittedName>
        <fullName evidence="12">ATP-dependent nuclease, subunit B</fullName>
    </submittedName>
</protein>
<dbReference type="KEGG" id="llu:AKJ09_10165"/>
<dbReference type="Pfam" id="PF12705">
    <property type="entry name" value="PDDEXK_1"/>
    <property type="match status" value="1"/>
</dbReference>
<dbReference type="GO" id="GO:0003677">
    <property type="term" value="F:DNA binding"/>
    <property type="evidence" value="ECO:0007669"/>
    <property type="project" value="UniProtKB-KW"/>
</dbReference>
<dbReference type="PANTHER" id="PTHR30591:SF1">
    <property type="entry name" value="RECBCD ENZYME SUBUNIT RECC"/>
    <property type="match status" value="1"/>
</dbReference>
<name>A0A0K1QCW4_9BACT</name>
<keyword evidence="8" id="KW-0238">DNA-binding</keyword>
<evidence type="ECO:0000256" key="8">
    <source>
        <dbReference type="ARBA" id="ARBA00023125"/>
    </source>
</evidence>
<dbReference type="GO" id="GO:0006281">
    <property type="term" value="P:DNA repair"/>
    <property type="evidence" value="ECO:0007669"/>
    <property type="project" value="UniProtKB-KW"/>
</dbReference>
<evidence type="ECO:0000256" key="6">
    <source>
        <dbReference type="ARBA" id="ARBA00022839"/>
    </source>
</evidence>
<sequence length="1100" mass="120077">MRILLCPSAEGRLSRASEWLGSRTERHVTIVGASTDAAAEIARRALLASPERASFGWQRTTLGVLAVTLARPELAARGLVPVSGLALEAACARVVHENRENLGRFGPIGDRPGLPRALARTVNELRLAGTPELDDADLTRLLQAYESELATAGLADRARTFAIATERVAALSADDIGPVLFVDVPLRTRAERDFVSALAARAPAVLATIATGDHRTLDLTKAALGPKVEIDIAKPHGAGEETSALTRLHASLFGEHTHAPLSIDDGDEVTVLSAPGESREAVEIARLTLREASKGTALDKIAILLRAPQYGAHLEEAFRRANVPVFFARGTRKPDPSGRALLALLACAAEGLSARRFAEYLSLGQVPDEDETGAPPAAIPAADRVTRPDEEAMGALLGESAASLDEQEEEAPPSSVPPVAEEDRAAAFGTLRAPRHWERLLVDAAVIGGKERWERRLEGLHEKLAMDLRAYEGKGEDTLAEGVRRDMGALGTLRRFAVPLVGDLAALPGGPASKHRAATWGDWLDALEGLATRAIRRPDRVLSVLAELRPMARVGPVDITEVRLVLEGRLSQLVVPHTGRRYGKVYIATIEEARGLAFDVVFVPGLAEKIFPQKVVEDPLLLDDARRRVGADLPTNDERTEEERLALRLAVGAASRRIVLSYPRVDVEQARPRTPSFYGLEILRVAEGELRGFEHLAETAAKRVEARIGWPAPARAQDAIDEAEHDLALLEAILKKPEDQGVGEAHYLLNANEHLARALRFRGRRWLKAWKACDGLVEPPEEALAAIREHALTARSYSPTALQNYAACPYRFFLSAVHKLAPREELVPIEDLDPLTRGSLVHEVQFTLLTKLHAEGLLPVGKARLERAREMLDGVLDEAAEEARDRLSPAIDRVFYDAIEGIRADLREWLRRMADEPDWTPSFFELSFGLKDRRDQDSHSTDDPAVLDVGIRLRGSIDLVEKHDSGKLRATDHKTGKVRAKGGETVIGKGEVLQPVLYALTIEKLFPKAKIDGGRLYYCTSAGDFTKVDIPLSDEARSAAKLVAATVGDAISGGFLPAAPAKDACRYCDFRPVCGPYEEIRTRRKARDRLKPLIELRKHR</sequence>
<gene>
    <name evidence="12" type="ORF">AKJ09_10165</name>
</gene>
<evidence type="ECO:0000256" key="7">
    <source>
        <dbReference type="ARBA" id="ARBA00022840"/>
    </source>
</evidence>
<organism evidence="12 13">
    <name type="scientific">Labilithrix luteola</name>
    <dbReference type="NCBI Taxonomy" id="1391654"/>
    <lineage>
        <taxon>Bacteria</taxon>
        <taxon>Pseudomonadati</taxon>
        <taxon>Myxococcota</taxon>
        <taxon>Polyangia</taxon>
        <taxon>Polyangiales</taxon>
        <taxon>Labilitrichaceae</taxon>
        <taxon>Labilithrix</taxon>
    </lineage>
</organism>
<proteinExistence type="predicted"/>
<keyword evidence="1" id="KW-0540">Nuclease</keyword>
<evidence type="ECO:0000256" key="10">
    <source>
        <dbReference type="SAM" id="MobiDB-lite"/>
    </source>
</evidence>
<keyword evidence="3" id="KW-0227">DNA damage</keyword>
<dbReference type="Proteomes" id="UP000064967">
    <property type="component" value="Chromosome"/>
</dbReference>
<dbReference type="Gene3D" id="3.90.320.10">
    <property type="match status" value="1"/>
</dbReference>
<keyword evidence="13" id="KW-1185">Reference proteome</keyword>